<gene>
    <name evidence="4" type="ORF">IRJ41_001309</name>
</gene>
<dbReference type="AlphaFoldDB" id="A0A9W8C2G1"/>
<protein>
    <recommendedName>
        <fullName evidence="3">Ig-like domain-containing protein</fullName>
    </recommendedName>
</protein>
<evidence type="ECO:0000256" key="1">
    <source>
        <dbReference type="SAM" id="Phobius"/>
    </source>
</evidence>
<evidence type="ECO:0000256" key="2">
    <source>
        <dbReference type="SAM" id="SignalP"/>
    </source>
</evidence>
<feature type="chain" id="PRO_5040833674" description="Ig-like domain-containing protein" evidence="2">
    <location>
        <begin position="24"/>
        <end position="250"/>
    </location>
</feature>
<dbReference type="PROSITE" id="PS50835">
    <property type="entry name" value="IG_LIKE"/>
    <property type="match status" value="1"/>
</dbReference>
<comment type="caution">
    <text evidence="4">The sequence shown here is derived from an EMBL/GenBank/DDBJ whole genome shotgun (WGS) entry which is preliminary data.</text>
</comment>
<organism evidence="4 5">
    <name type="scientific">Triplophysa rosa</name>
    <name type="common">Cave loach</name>
    <dbReference type="NCBI Taxonomy" id="992332"/>
    <lineage>
        <taxon>Eukaryota</taxon>
        <taxon>Metazoa</taxon>
        <taxon>Chordata</taxon>
        <taxon>Craniata</taxon>
        <taxon>Vertebrata</taxon>
        <taxon>Euteleostomi</taxon>
        <taxon>Actinopterygii</taxon>
        <taxon>Neopterygii</taxon>
        <taxon>Teleostei</taxon>
        <taxon>Ostariophysi</taxon>
        <taxon>Cypriniformes</taxon>
        <taxon>Nemacheilidae</taxon>
        <taxon>Triplophysa</taxon>
    </lineage>
</organism>
<dbReference type="InterPro" id="IPR007110">
    <property type="entry name" value="Ig-like_dom"/>
</dbReference>
<evidence type="ECO:0000313" key="5">
    <source>
        <dbReference type="Proteomes" id="UP001059041"/>
    </source>
</evidence>
<dbReference type="SMART" id="SM00409">
    <property type="entry name" value="IG"/>
    <property type="match status" value="1"/>
</dbReference>
<proteinExistence type="predicted"/>
<feature type="domain" description="Ig-like" evidence="3">
    <location>
        <begin position="129"/>
        <end position="202"/>
    </location>
</feature>
<dbReference type="CDD" id="cd00096">
    <property type="entry name" value="Ig"/>
    <property type="match status" value="1"/>
</dbReference>
<sequence>MGLWKLVWILFLMFSQMPGFVDGTVSVHFKIGRQLQVAVGQTLVLEAELKQNQDDKIDMVTWECERGTENVRISQNDRISLEKDDSLLRIKHVRPEDFGTYKITVTDSDGQQEHASIEVKKMDEPPKASVASVLECFVEVIGVTQWDSPQFTWVVDDVVVTDQMALMDNGKRLNISEVKGRNYTCVISSSLGISVTHYQTITESQPCSKYGGLVIGLFFALVVCLVGGFFIWKYYKTRRRRVPVDDPNEQ</sequence>
<feature type="transmembrane region" description="Helical" evidence="1">
    <location>
        <begin position="210"/>
        <end position="232"/>
    </location>
</feature>
<dbReference type="Gene3D" id="2.60.40.10">
    <property type="entry name" value="Immunoglobulins"/>
    <property type="match status" value="1"/>
</dbReference>
<dbReference type="OrthoDB" id="8841032at2759"/>
<dbReference type="InterPro" id="IPR013783">
    <property type="entry name" value="Ig-like_fold"/>
</dbReference>
<name>A0A9W8C2G1_TRIRA</name>
<keyword evidence="5" id="KW-1185">Reference proteome</keyword>
<keyword evidence="1" id="KW-0472">Membrane</keyword>
<dbReference type="EMBL" id="JAFHDT010000008">
    <property type="protein sequence ID" value="KAI7806155.1"/>
    <property type="molecule type" value="Genomic_DNA"/>
</dbReference>
<dbReference type="InterPro" id="IPR036179">
    <property type="entry name" value="Ig-like_dom_sf"/>
</dbReference>
<evidence type="ECO:0000259" key="3">
    <source>
        <dbReference type="PROSITE" id="PS50835"/>
    </source>
</evidence>
<feature type="signal peptide" evidence="2">
    <location>
        <begin position="1"/>
        <end position="23"/>
    </location>
</feature>
<keyword evidence="1" id="KW-0812">Transmembrane</keyword>
<dbReference type="Pfam" id="PF07679">
    <property type="entry name" value="I-set"/>
    <property type="match status" value="1"/>
</dbReference>
<reference evidence="4" key="1">
    <citation type="submission" date="2021-02" db="EMBL/GenBank/DDBJ databases">
        <title>Comparative genomics reveals that relaxation of natural selection precedes convergent phenotypic evolution of cavefish.</title>
        <authorList>
            <person name="Peng Z."/>
        </authorList>
    </citation>
    <scope>NUCLEOTIDE SEQUENCE</scope>
    <source>
        <tissue evidence="4">Muscle</tissue>
    </source>
</reference>
<accession>A0A9W8C2G1</accession>
<dbReference type="SUPFAM" id="SSF48726">
    <property type="entry name" value="Immunoglobulin"/>
    <property type="match status" value="1"/>
</dbReference>
<keyword evidence="2" id="KW-0732">Signal</keyword>
<evidence type="ECO:0000313" key="4">
    <source>
        <dbReference type="EMBL" id="KAI7806155.1"/>
    </source>
</evidence>
<dbReference type="InterPro" id="IPR013098">
    <property type="entry name" value="Ig_I-set"/>
</dbReference>
<dbReference type="Proteomes" id="UP001059041">
    <property type="component" value="Linkage Group LG8"/>
</dbReference>
<dbReference type="InterPro" id="IPR003599">
    <property type="entry name" value="Ig_sub"/>
</dbReference>
<keyword evidence="1" id="KW-1133">Transmembrane helix</keyword>